<evidence type="ECO:0000313" key="12">
    <source>
        <dbReference type="EMBL" id="SHN69050.1"/>
    </source>
</evidence>
<keyword evidence="13" id="KW-1185">Reference proteome</keyword>
<dbReference type="Gene3D" id="1.20.1280.120">
    <property type="match status" value="1"/>
</dbReference>
<keyword evidence="10" id="KW-1133">Transmembrane helix</keyword>
<dbReference type="GO" id="GO:0042744">
    <property type="term" value="P:hydrogen peroxide catabolic process"/>
    <property type="evidence" value="ECO:0007669"/>
    <property type="project" value="TreeGrafter"/>
</dbReference>
<proteinExistence type="inferred from homology"/>
<dbReference type="SUPFAM" id="SSF56634">
    <property type="entry name" value="Heme-dependent catalase-like"/>
    <property type="match status" value="1"/>
</dbReference>
<keyword evidence="6 7" id="KW-0408">Iron</keyword>
<gene>
    <name evidence="12" type="ORF">SAMN05444170_1485</name>
</gene>
<feature type="active site" evidence="8">
    <location>
        <position position="71"/>
    </location>
</feature>
<dbReference type="Gene3D" id="2.40.180.10">
    <property type="entry name" value="Catalase core domain"/>
    <property type="match status" value="1"/>
</dbReference>
<dbReference type="PANTHER" id="PTHR11465:SF9">
    <property type="entry name" value="CATALASE"/>
    <property type="match status" value="1"/>
</dbReference>
<dbReference type="CDD" id="cd08153">
    <property type="entry name" value="srpA_like"/>
    <property type="match status" value="1"/>
</dbReference>
<evidence type="ECO:0000256" key="6">
    <source>
        <dbReference type="ARBA" id="ARBA00023004"/>
    </source>
</evidence>
<keyword evidence="4 7" id="KW-0479">Metal-binding</keyword>
<evidence type="ECO:0000256" key="9">
    <source>
        <dbReference type="PIRSR" id="PIRSR000296-2"/>
    </source>
</evidence>
<dbReference type="RefSeq" id="WP_072817319.1">
    <property type="nucleotide sequence ID" value="NZ_LT670849.1"/>
</dbReference>
<evidence type="ECO:0000256" key="7">
    <source>
        <dbReference type="PIRNR" id="PIRNR000296"/>
    </source>
</evidence>
<reference evidence="13" key="1">
    <citation type="submission" date="2016-11" db="EMBL/GenBank/DDBJ databases">
        <authorList>
            <person name="Varghese N."/>
            <person name="Submissions S."/>
        </authorList>
    </citation>
    <scope>NUCLEOTIDE SEQUENCE [LARGE SCALE GENOMIC DNA]</scope>
    <source>
        <strain evidence="13">GAS401</strain>
    </source>
</reference>
<evidence type="ECO:0000256" key="4">
    <source>
        <dbReference type="ARBA" id="ARBA00022723"/>
    </source>
</evidence>
<evidence type="ECO:0000256" key="3">
    <source>
        <dbReference type="ARBA" id="ARBA00022617"/>
    </source>
</evidence>
<dbReference type="GO" id="GO:0046872">
    <property type="term" value="F:metal ion binding"/>
    <property type="evidence" value="ECO:0007669"/>
    <property type="project" value="UniProtKB-KW"/>
</dbReference>
<dbReference type="EMBL" id="LT670849">
    <property type="protein sequence ID" value="SHN69050.1"/>
    <property type="molecule type" value="Genomic_DNA"/>
</dbReference>
<name>A0A1M7TE93_9BRAD</name>
<evidence type="ECO:0000256" key="2">
    <source>
        <dbReference type="ARBA" id="ARBA00022559"/>
    </source>
</evidence>
<keyword evidence="5 7" id="KW-0560">Oxidoreductase</keyword>
<dbReference type="PANTHER" id="PTHR11465">
    <property type="entry name" value="CATALASE"/>
    <property type="match status" value="1"/>
</dbReference>
<keyword evidence="2 7" id="KW-0575">Peroxidase</keyword>
<comment type="similarity">
    <text evidence="1 7">Belongs to the catalase family.</text>
</comment>
<dbReference type="AlphaFoldDB" id="A0A1M7TE93"/>
<dbReference type="InterPro" id="IPR024168">
    <property type="entry name" value="Catalase_SrpA-type_pred"/>
</dbReference>
<evidence type="ECO:0000259" key="11">
    <source>
        <dbReference type="SMART" id="SM01060"/>
    </source>
</evidence>
<evidence type="ECO:0000256" key="8">
    <source>
        <dbReference type="PIRSR" id="PIRSR000296-1"/>
    </source>
</evidence>
<evidence type="ECO:0000256" key="5">
    <source>
        <dbReference type="ARBA" id="ARBA00023002"/>
    </source>
</evidence>
<keyword evidence="10" id="KW-0812">Transmembrane</keyword>
<dbReference type="PIRSF" id="PIRSF000296">
    <property type="entry name" value="SrpA"/>
    <property type="match status" value="1"/>
</dbReference>
<dbReference type="GO" id="GO:0042542">
    <property type="term" value="P:response to hydrogen peroxide"/>
    <property type="evidence" value="ECO:0007669"/>
    <property type="project" value="TreeGrafter"/>
</dbReference>
<dbReference type="EC" id="1.11.1.-" evidence="7"/>
<sequence>MSEQPFLTHQVQLSTSAILGRFALIGGVVFVAALAFAYAGGWLSPGRLTPARMVAALSARGGNPLGHRRNHSKGVCFTGVLDANGAASRFSAAPMLAAGRYAVVGRFAIAVGDPDARDATGRVKSMAIRITSPNGQEWRSGMNNSPVFVVSNPRDFYELTTAQKVDPASGKPDPAAVKHFFATHPQSAPFAEWAQGAPWTVSFADQTYNSLNAFRFIDATGNSHLVRWSMKPTIPPTSVSHDALAKLEPNFLESDLNGRLAQGPLTWHLVVTLAAPGDPSNDATKAWPSDRQEIDAGTLIVQKAEAEADGPCRDINYDPTILPQGIAVSDDPLLAARSAAYARSFDLRTGESADYPRGASAAGDRR</sequence>
<dbReference type="InterPro" id="IPR011614">
    <property type="entry name" value="Catalase_core"/>
</dbReference>
<accession>A0A1M7TE93</accession>
<organism evidence="12 13">
    <name type="scientific">Bradyrhizobium erythrophlei</name>
    <dbReference type="NCBI Taxonomy" id="1437360"/>
    <lineage>
        <taxon>Bacteria</taxon>
        <taxon>Pseudomonadati</taxon>
        <taxon>Pseudomonadota</taxon>
        <taxon>Alphaproteobacteria</taxon>
        <taxon>Hyphomicrobiales</taxon>
        <taxon>Nitrobacteraceae</taxon>
        <taxon>Bradyrhizobium</taxon>
    </lineage>
</organism>
<dbReference type="GO" id="GO:0020037">
    <property type="term" value="F:heme binding"/>
    <property type="evidence" value="ECO:0007669"/>
    <property type="project" value="InterPro"/>
</dbReference>
<protein>
    <recommendedName>
        <fullName evidence="7">Catalase-related peroxidase</fullName>
        <ecNumber evidence="7">1.11.1.-</ecNumber>
    </recommendedName>
</protein>
<feature type="binding site" description="axial binding residue" evidence="9">
    <location>
        <position position="341"/>
    </location>
    <ligand>
        <name>heme</name>
        <dbReference type="ChEBI" id="CHEBI:30413"/>
    </ligand>
    <ligandPart>
        <name>Fe</name>
        <dbReference type="ChEBI" id="CHEBI:18248"/>
    </ligandPart>
</feature>
<dbReference type="GO" id="GO:0005737">
    <property type="term" value="C:cytoplasm"/>
    <property type="evidence" value="ECO:0007669"/>
    <property type="project" value="TreeGrafter"/>
</dbReference>
<dbReference type="GO" id="GO:0004096">
    <property type="term" value="F:catalase activity"/>
    <property type="evidence" value="ECO:0007669"/>
    <property type="project" value="InterPro"/>
</dbReference>
<keyword evidence="10" id="KW-0472">Membrane</keyword>
<keyword evidence="3 7" id="KW-0349">Heme</keyword>
<dbReference type="PROSITE" id="PS51402">
    <property type="entry name" value="CATALASE_3"/>
    <property type="match status" value="1"/>
</dbReference>
<evidence type="ECO:0000256" key="10">
    <source>
        <dbReference type="SAM" id="Phobius"/>
    </source>
</evidence>
<comment type="function">
    <text evidence="7">Has an organic peroxide-dependent peroxidase activity.</text>
</comment>
<dbReference type="SMART" id="SM01060">
    <property type="entry name" value="Catalase"/>
    <property type="match status" value="1"/>
</dbReference>
<dbReference type="Proteomes" id="UP000184096">
    <property type="component" value="Chromosome I"/>
</dbReference>
<comment type="cofactor">
    <cofactor evidence="7">
        <name>heme</name>
        <dbReference type="ChEBI" id="CHEBI:30413"/>
    </cofactor>
</comment>
<dbReference type="InterPro" id="IPR018028">
    <property type="entry name" value="Catalase"/>
</dbReference>
<dbReference type="InterPro" id="IPR020835">
    <property type="entry name" value="Catalase_sf"/>
</dbReference>
<evidence type="ECO:0000313" key="13">
    <source>
        <dbReference type="Proteomes" id="UP000184096"/>
    </source>
</evidence>
<dbReference type="Pfam" id="PF00199">
    <property type="entry name" value="Catalase"/>
    <property type="match status" value="1"/>
</dbReference>
<evidence type="ECO:0000256" key="1">
    <source>
        <dbReference type="ARBA" id="ARBA00005329"/>
    </source>
</evidence>
<dbReference type="OrthoDB" id="255727at2"/>
<feature type="domain" description="Catalase core" evidence="11">
    <location>
        <begin position="23"/>
        <end position="364"/>
    </location>
</feature>
<feature type="transmembrane region" description="Helical" evidence="10">
    <location>
        <begin position="20"/>
        <end position="43"/>
    </location>
</feature>